<protein>
    <submittedName>
        <fullName evidence="1">Uncharacterized protein</fullName>
    </submittedName>
</protein>
<evidence type="ECO:0000313" key="2">
    <source>
        <dbReference type="Proteomes" id="UP000611762"/>
    </source>
</evidence>
<dbReference type="EMBL" id="JACRSU010000002">
    <property type="protein sequence ID" value="MBC8540819.1"/>
    <property type="molecule type" value="Genomic_DNA"/>
</dbReference>
<name>A0A926DN96_9FIRM</name>
<proteinExistence type="predicted"/>
<dbReference type="AlphaFoldDB" id="A0A926DN96"/>
<dbReference type="RefSeq" id="WP_249311967.1">
    <property type="nucleotide sequence ID" value="NZ_JACRSU010000002.1"/>
</dbReference>
<accession>A0A926DN96</accession>
<organism evidence="1 2">
    <name type="scientific">Congzhengia minquanensis</name>
    <dbReference type="NCBI Taxonomy" id="2763657"/>
    <lineage>
        <taxon>Bacteria</taxon>
        <taxon>Bacillati</taxon>
        <taxon>Bacillota</taxon>
        <taxon>Clostridia</taxon>
        <taxon>Eubacteriales</taxon>
        <taxon>Oscillospiraceae</taxon>
        <taxon>Congzhengia</taxon>
    </lineage>
</organism>
<gene>
    <name evidence="1" type="ORF">H8698_07495</name>
</gene>
<comment type="caution">
    <text evidence="1">The sequence shown here is derived from an EMBL/GenBank/DDBJ whole genome shotgun (WGS) entry which is preliminary data.</text>
</comment>
<reference evidence="1" key="1">
    <citation type="submission" date="2020-08" db="EMBL/GenBank/DDBJ databases">
        <title>Genome public.</title>
        <authorList>
            <person name="Liu C."/>
            <person name="Sun Q."/>
        </authorList>
    </citation>
    <scope>NUCLEOTIDE SEQUENCE</scope>
    <source>
        <strain evidence="1">H8</strain>
    </source>
</reference>
<dbReference type="Proteomes" id="UP000611762">
    <property type="component" value="Unassembled WGS sequence"/>
</dbReference>
<keyword evidence="2" id="KW-1185">Reference proteome</keyword>
<sequence length="63" mass="7483">MAYSEKQREYNKKYDAKTYKMQSIKMKKENVAALDRYIKVNNITSKNRFIIDLINAAIGYNDK</sequence>
<evidence type="ECO:0000313" key="1">
    <source>
        <dbReference type="EMBL" id="MBC8540819.1"/>
    </source>
</evidence>